<evidence type="ECO:0000256" key="5">
    <source>
        <dbReference type="ARBA" id="ARBA00048791"/>
    </source>
</evidence>
<dbReference type="PIRSF" id="PIRSF001357">
    <property type="entry name" value="DeoC"/>
    <property type="match status" value="1"/>
</dbReference>
<dbReference type="Gene3D" id="3.20.20.70">
    <property type="entry name" value="Aldolase class I"/>
    <property type="match status" value="1"/>
</dbReference>
<sequence>MKYSYAELAGMIDHSLLQPNMTDAEAEAGCALAAEYGVASVCVKPYFVPRAAELLKNTSVIVGCVIGFPAGNSSTEVKRYETERACKDGAKEIDMVINIGKALARDWDYVEQEIQTIATETHQHGARLKVIFENDYLPSDDTKIKLCEICARAGADWVKTSTGYGFSKQPDGSYNYKGATEHDVRLMRQHSPAHVQVKAAGGVRDLDGLIMVRDLGCTRLGASATKAILDEYRRREAAGETAVKAASIGAGGY</sequence>
<keyword evidence="9" id="KW-1185">Reference proteome</keyword>
<name>A0A1T4WN73_9BACT</name>
<dbReference type="InterPro" id="IPR002915">
    <property type="entry name" value="DeoC/FbaB/LacD_aldolase"/>
</dbReference>
<evidence type="ECO:0000313" key="9">
    <source>
        <dbReference type="Proteomes" id="UP000190774"/>
    </source>
</evidence>
<reference evidence="9" key="1">
    <citation type="submission" date="2017-02" db="EMBL/GenBank/DDBJ databases">
        <authorList>
            <person name="Varghese N."/>
            <person name="Submissions S."/>
        </authorList>
    </citation>
    <scope>NUCLEOTIDE SEQUENCE [LARGE SCALE GENOMIC DNA]</scope>
    <source>
        <strain evidence="9">ATCC 700200</strain>
    </source>
</reference>
<dbReference type="STRING" id="48467.SAMN02745166_00498"/>
<dbReference type="HAMAP" id="MF_00114">
    <property type="entry name" value="DeoC_type1"/>
    <property type="match status" value="1"/>
</dbReference>
<dbReference type="GO" id="GO:0006018">
    <property type="term" value="P:2-deoxyribose 1-phosphate catabolic process"/>
    <property type="evidence" value="ECO:0007669"/>
    <property type="project" value="UniProtKB-UniRule"/>
</dbReference>
<evidence type="ECO:0000313" key="8">
    <source>
        <dbReference type="EMBL" id="SKA78348.1"/>
    </source>
</evidence>
<dbReference type="GO" id="GO:0005737">
    <property type="term" value="C:cytoplasm"/>
    <property type="evidence" value="ECO:0007669"/>
    <property type="project" value="UniProtKB-SubCell"/>
</dbReference>
<feature type="active site" description="Schiff-base intermediate with acetaldehyde" evidence="7">
    <location>
        <position position="159"/>
    </location>
</feature>
<comment type="pathway">
    <text evidence="7">Carbohydrate degradation; 2-deoxy-D-ribose 1-phosphate degradation; D-glyceraldehyde 3-phosphate and acetaldehyde from 2-deoxy-alpha-D-ribose 1-phosphate: step 2/2.</text>
</comment>
<dbReference type="GO" id="GO:0009264">
    <property type="term" value="P:deoxyribonucleotide catabolic process"/>
    <property type="evidence" value="ECO:0007669"/>
    <property type="project" value="UniProtKB-UniRule"/>
</dbReference>
<dbReference type="EC" id="4.1.2.4" evidence="7"/>
<feature type="active site" description="Proton donor/acceptor" evidence="7">
    <location>
        <position position="94"/>
    </location>
</feature>
<dbReference type="UniPathway" id="UPA00002">
    <property type="reaction ID" value="UER00468"/>
</dbReference>
<keyword evidence="3 7" id="KW-0456">Lyase</keyword>
<gene>
    <name evidence="7" type="primary">deoC</name>
    <name evidence="8" type="ORF">SAMN02745166_00498</name>
</gene>
<dbReference type="OrthoDB" id="9778711at2"/>
<dbReference type="NCBIfam" id="TIGR00126">
    <property type="entry name" value="deoC"/>
    <property type="match status" value="1"/>
</dbReference>
<protein>
    <recommendedName>
        <fullName evidence="7">Deoxyribose-phosphate aldolase</fullName>
        <shortName evidence="7">DERA</shortName>
        <ecNumber evidence="7">4.1.2.4</ecNumber>
    </recommendedName>
    <alternativeName>
        <fullName evidence="7">2-deoxy-D-ribose 5-phosphate aldolase</fullName>
    </alternativeName>
    <alternativeName>
        <fullName evidence="7">Phosphodeoxyriboaldolase</fullName>
        <shortName evidence="7">Deoxyriboaldolase</shortName>
    </alternativeName>
</protein>
<dbReference type="SMART" id="SM01133">
    <property type="entry name" value="DeoC"/>
    <property type="match status" value="1"/>
</dbReference>
<evidence type="ECO:0000256" key="1">
    <source>
        <dbReference type="ARBA" id="ARBA00010936"/>
    </source>
</evidence>
<organism evidence="8 9">
    <name type="scientific">Prosthecobacter debontii</name>
    <dbReference type="NCBI Taxonomy" id="48467"/>
    <lineage>
        <taxon>Bacteria</taxon>
        <taxon>Pseudomonadati</taxon>
        <taxon>Verrucomicrobiota</taxon>
        <taxon>Verrucomicrobiia</taxon>
        <taxon>Verrucomicrobiales</taxon>
        <taxon>Verrucomicrobiaceae</taxon>
        <taxon>Prosthecobacter</taxon>
    </lineage>
</organism>
<dbReference type="InterPro" id="IPR013785">
    <property type="entry name" value="Aldolase_TIM"/>
</dbReference>
<dbReference type="AlphaFoldDB" id="A0A1T4WN73"/>
<dbReference type="PANTHER" id="PTHR10889:SF1">
    <property type="entry name" value="DEOXYRIBOSE-PHOSPHATE ALDOLASE"/>
    <property type="match status" value="1"/>
</dbReference>
<dbReference type="CDD" id="cd00959">
    <property type="entry name" value="DeoC"/>
    <property type="match status" value="1"/>
</dbReference>
<dbReference type="InterPro" id="IPR028581">
    <property type="entry name" value="DeoC_typeI"/>
</dbReference>
<comment type="catalytic activity">
    <reaction evidence="5 7">
        <text>2-deoxy-D-ribose 5-phosphate = D-glyceraldehyde 3-phosphate + acetaldehyde</text>
        <dbReference type="Rhea" id="RHEA:12821"/>
        <dbReference type="ChEBI" id="CHEBI:15343"/>
        <dbReference type="ChEBI" id="CHEBI:59776"/>
        <dbReference type="ChEBI" id="CHEBI:62877"/>
        <dbReference type="EC" id="4.1.2.4"/>
    </reaction>
</comment>
<dbReference type="PANTHER" id="PTHR10889">
    <property type="entry name" value="DEOXYRIBOSE-PHOSPHATE ALDOLASE"/>
    <property type="match status" value="1"/>
</dbReference>
<evidence type="ECO:0000256" key="3">
    <source>
        <dbReference type="ARBA" id="ARBA00023239"/>
    </source>
</evidence>
<comment type="function">
    <text evidence="6 7">Catalyzes a reversible aldol reaction between acetaldehyde and D-glyceraldehyde 3-phosphate to generate 2-deoxy-D-ribose 5-phosphate.</text>
</comment>
<dbReference type="GO" id="GO:0004139">
    <property type="term" value="F:deoxyribose-phosphate aldolase activity"/>
    <property type="evidence" value="ECO:0007669"/>
    <property type="project" value="UniProtKB-UniRule"/>
</dbReference>
<comment type="subcellular location">
    <subcellularLocation>
        <location evidence="7">Cytoplasm</location>
    </subcellularLocation>
</comment>
<keyword evidence="2 7" id="KW-0963">Cytoplasm</keyword>
<dbReference type="EMBL" id="FUYE01000001">
    <property type="protein sequence ID" value="SKA78348.1"/>
    <property type="molecule type" value="Genomic_DNA"/>
</dbReference>
<evidence type="ECO:0000256" key="7">
    <source>
        <dbReference type="HAMAP-Rule" id="MF_00114"/>
    </source>
</evidence>
<comment type="similarity">
    <text evidence="1 7">Belongs to the DeoC/FbaB aldolase family. DeoC type 1 subfamily.</text>
</comment>
<keyword evidence="4 7" id="KW-0704">Schiff base</keyword>
<evidence type="ECO:0000256" key="2">
    <source>
        <dbReference type="ARBA" id="ARBA00022490"/>
    </source>
</evidence>
<dbReference type="InterPro" id="IPR011343">
    <property type="entry name" value="DeoC"/>
</dbReference>
<dbReference type="FunFam" id="3.20.20.70:FF:000044">
    <property type="entry name" value="Deoxyribose-phosphate aldolase"/>
    <property type="match status" value="1"/>
</dbReference>
<evidence type="ECO:0000256" key="6">
    <source>
        <dbReference type="ARBA" id="ARBA00056337"/>
    </source>
</evidence>
<dbReference type="Proteomes" id="UP000190774">
    <property type="component" value="Unassembled WGS sequence"/>
</dbReference>
<dbReference type="GO" id="GO:0016052">
    <property type="term" value="P:carbohydrate catabolic process"/>
    <property type="evidence" value="ECO:0007669"/>
    <property type="project" value="TreeGrafter"/>
</dbReference>
<dbReference type="Pfam" id="PF01791">
    <property type="entry name" value="DeoC"/>
    <property type="match status" value="1"/>
</dbReference>
<proteinExistence type="inferred from homology"/>
<feature type="active site" description="Proton donor/acceptor" evidence="7">
    <location>
        <position position="198"/>
    </location>
</feature>
<evidence type="ECO:0000256" key="4">
    <source>
        <dbReference type="ARBA" id="ARBA00023270"/>
    </source>
</evidence>
<dbReference type="SUPFAM" id="SSF51569">
    <property type="entry name" value="Aldolase"/>
    <property type="match status" value="1"/>
</dbReference>
<dbReference type="RefSeq" id="WP_078811697.1">
    <property type="nucleotide sequence ID" value="NZ_FUYE01000001.1"/>
</dbReference>
<accession>A0A1T4WN73</accession>